<reference evidence="1 2" key="1">
    <citation type="submission" date="2012-02" db="EMBL/GenBank/DDBJ databases">
        <title>Complete genome sequence of Caldilinea aerophila DSM 14535 (= NBRC 102666).</title>
        <authorList>
            <person name="Oguchi A."/>
            <person name="Hosoyama A."/>
            <person name="Sekine M."/>
            <person name="Fukai R."/>
            <person name="Kato Y."/>
            <person name="Nakamura S."/>
            <person name="Hanada S."/>
            <person name="Yamazaki S."/>
            <person name="Fujita N."/>
        </authorList>
    </citation>
    <scope>NUCLEOTIDE SEQUENCE [LARGE SCALE GENOMIC DNA]</scope>
    <source>
        <strain evidence="2">DSM 14535 / JCM 11387 / NBRC 104270 / STL-6-O1</strain>
    </source>
</reference>
<proteinExistence type="predicted"/>
<dbReference type="KEGG" id="cap:CLDAP_02390"/>
<dbReference type="EMBL" id="AP012337">
    <property type="protein sequence ID" value="BAL98278.1"/>
    <property type="molecule type" value="Genomic_DNA"/>
</dbReference>
<dbReference type="AlphaFoldDB" id="I0HZ41"/>
<dbReference type="Proteomes" id="UP000007880">
    <property type="component" value="Chromosome"/>
</dbReference>
<accession>I0HZ41</accession>
<dbReference type="HOGENOM" id="CLU_2951537_0_0_0"/>
<sequence length="59" mass="6687">MNAIVQFRRFLKIWRELYIPKQLPSPNISAANNLQPSILPIPFTPIDVAKNTPNAVSKN</sequence>
<gene>
    <name evidence="1" type="ordered locus">CLDAP_02390</name>
</gene>
<name>I0HZ41_CALAS</name>
<evidence type="ECO:0000313" key="1">
    <source>
        <dbReference type="EMBL" id="BAL98278.1"/>
    </source>
</evidence>
<organism evidence="1 2">
    <name type="scientific">Caldilinea aerophila (strain DSM 14535 / JCM 11387 / NBRC 104270 / STL-6-O1)</name>
    <dbReference type="NCBI Taxonomy" id="926550"/>
    <lineage>
        <taxon>Bacteria</taxon>
        <taxon>Bacillati</taxon>
        <taxon>Chloroflexota</taxon>
        <taxon>Caldilineae</taxon>
        <taxon>Caldilineales</taxon>
        <taxon>Caldilineaceae</taxon>
        <taxon>Caldilinea</taxon>
    </lineage>
</organism>
<protein>
    <submittedName>
        <fullName evidence="1">Uncharacterized protein</fullName>
    </submittedName>
</protein>
<evidence type="ECO:0000313" key="2">
    <source>
        <dbReference type="Proteomes" id="UP000007880"/>
    </source>
</evidence>
<keyword evidence="2" id="KW-1185">Reference proteome</keyword>